<reference evidence="1" key="1">
    <citation type="journal article" date="2023" name="Mol. Phylogenet. Evol.">
        <title>Genome-scale phylogeny and comparative genomics of the fungal order Sordariales.</title>
        <authorList>
            <person name="Hensen N."/>
            <person name="Bonometti L."/>
            <person name="Westerberg I."/>
            <person name="Brannstrom I.O."/>
            <person name="Guillou S."/>
            <person name="Cros-Aarteil S."/>
            <person name="Calhoun S."/>
            <person name="Haridas S."/>
            <person name="Kuo A."/>
            <person name="Mondo S."/>
            <person name="Pangilinan J."/>
            <person name="Riley R."/>
            <person name="LaButti K."/>
            <person name="Andreopoulos B."/>
            <person name="Lipzen A."/>
            <person name="Chen C."/>
            <person name="Yan M."/>
            <person name="Daum C."/>
            <person name="Ng V."/>
            <person name="Clum A."/>
            <person name="Steindorff A."/>
            <person name="Ohm R.A."/>
            <person name="Martin F."/>
            <person name="Silar P."/>
            <person name="Natvig D.O."/>
            <person name="Lalanne C."/>
            <person name="Gautier V."/>
            <person name="Ament-Velasquez S.L."/>
            <person name="Kruys A."/>
            <person name="Hutchinson M.I."/>
            <person name="Powell A.J."/>
            <person name="Barry K."/>
            <person name="Miller A.N."/>
            <person name="Grigoriev I.V."/>
            <person name="Debuchy R."/>
            <person name="Gladieux P."/>
            <person name="Hiltunen Thoren M."/>
            <person name="Johannesson H."/>
        </authorList>
    </citation>
    <scope>NUCLEOTIDE SEQUENCE</scope>
    <source>
        <strain evidence="1">CBS 315.58</strain>
    </source>
</reference>
<proteinExistence type="predicted"/>
<organism evidence="1 2">
    <name type="scientific">Triangularia verruculosa</name>
    <dbReference type="NCBI Taxonomy" id="2587418"/>
    <lineage>
        <taxon>Eukaryota</taxon>
        <taxon>Fungi</taxon>
        <taxon>Dikarya</taxon>
        <taxon>Ascomycota</taxon>
        <taxon>Pezizomycotina</taxon>
        <taxon>Sordariomycetes</taxon>
        <taxon>Sordariomycetidae</taxon>
        <taxon>Sordariales</taxon>
        <taxon>Podosporaceae</taxon>
        <taxon>Triangularia</taxon>
    </lineage>
</organism>
<dbReference type="Proteomes" id="UP001303160">
    <property type="component" value="Unassembled WGS sequence"/>
</dbReference>
<evidence type="ECO:0000313" key="1">
    <source>
        <dbReference type="EMBL" id="KAK4195963.1"/>
    </source>
</evidence>
<reference evidence="1" key="2">
    <citation type="submission" date="2023-05" db="EMBL/GenBank/DDBJ databases">
        <authorList>
            <consortium name="Lawrence Berkeley National Laboratory"/>
            <person name="Steindorff A."/>
            <person name="Hensen N."/>
            <person name="Bonometti L."/>
            <person name="Westerberg I."/>
            <person name="Brannstrom I.O."/>
            <person name="Guillou S."/>
            <person name="Cros-Aarteil S."/>
            <person name="Calhoun S."/>
            <person name="Haridas S."/>
            <person name="Kuo A."/>
            <person name="Mondo S."/>
            <person name="Pangilinan J."/>
            <person name="Riley R."/>
            <person name="Labutti K."/>
            <person name="Andreopoulos B."/>
            <person name="Lipzen A."/>
            <person name="Chen C."/>
            <person name="Yanf M."/>
            <person name="Daum C."/>
            <person name="Ng V."/>
            <person name="Clum A."/>
            <person name="Ohm R."/>
            <person name="Martin F."/>
            <person name="Silar P."/>
            <person name="Natvig D."/>
            <person name="Lalanne C."/>
            <person name="Gautier V."/>
            <person name="Ament-Velasquez S.L."/>
            <person name="Kruys A."/>
            <person name="Hutchinson M.I."/>
            <person name="Powell A.J."/>
            <person name="Barry K."/>
            <person name="Miller A.N."/>
            <person name="Grigoriev I.V."/>
            <person name="Debuchy R."/>
            <person name="Gladieux P."/>
            <person name="Thoren M.H."/>
            <person name="Johannesson H."/>
        </authorList>
    </citation>
    <scope>NUCLEOTIDE SEQUENCE</scope>
    <source>
        <strain evidence="1">CBS 315.58</strain>
    </source>
</reference>
<sequence>MVLAVITHAVVVMITLARLVTQRTAILTRAFGGSLALSQLVPTNVSGQMHRNLVGSIPSSQRPGTSQRCCVCQAAGSPTFQLLACRTLIKRCSGDRQRFPVCASESGRR</sequence>
<dbReference type="AlphaFoldDB" id="A0AAN6X894"/>
<dbReference type="EMBL" id="MU863997">
    <property type="protein sequence ID" value="KAK4195963.1"/>
    <property type="molecule type" value="Genomic_DNA"/>
</dbReference>
<accession>A0AAN6X894</accession>
<name>A0AAN6X894_9PEZI</name>
<protein>
    <submittedName>
        <fullName evidence="1">Uncharacterized protein</fullName>
    </submittedName>
</protein>
<gene>
    <name evidence="1" type="ORF">QBC40DRAFT_288139</name>
</gene>
<comment type="caution">
    <text evidence="1">The sequence shown here is derived from an EMBL/GenBank/DDBJ whole genome shotgun (WGS) entry which is preliminary data.</text>
</comment>
<keyword evidence="2" id="KW-1185">Reference proteome</keyword>
<evidence type="ECO:0000313" key="2">
    <source>
        <dbReference type="Proteomes" id="UP001303160"/>
    </source>
</evidence>